<keyword evidence="2" id="KW-1185">Reference proteome</keyword>
<sequence>MGLFNSMNQQDPSVDITFCSIHYFEELPYVKSSEKRRERKVVYAIIEAYDEIEQDLVSLSIIIFLAADFFCEEVVEINTGIKKRLQCEELNAVDVSCTLQFQLQRDFSRTTIFVSYERQKKIKEDEKTFTCSV</sequence>
<gene>
    <name evidence="1" type="ORF">WISP_89034</name>
</gene>
<name>A0ABQ9D223_9PASS</name>
<comment type="caution">
    <text evidence="1">The sequence shown here is derived from an EMBL/GenBank/DDBJ whole genome shotgun (WGS) entry which is preliminary data.</text>
</comment>
<dbReference type="EMBL" id="WHWB01034130">
    <property type="protein sequence ID" value="KAJ7413667.1"/>
    <property type="molecule type" value="Genomic_DNA"/>
</dbReference>
<organism evidence="1 2">
    <name type="scientific">Willisornis vidua</name>
    <name type="common">Xingu scale-backed antbird</name>
    <dbReference type="NCBI Taxonomy" id="1566151"/>
    <lineage>
        <taxon>Eukaryota</taxon>
        <taxon>Metazoa</taxon>
        <taxon>Chordata</taxon>
        <taxon>Craniata</taxon>
        <taxon>Vertebrata</taxon>
        <taxon>Euteleostomi</taxon>
        <taxon>Archelosauria</taxon>
        <taxon>Archosauria</taxon>
        <taxon>Dinosauria</taxon>
        <taxon>Saurischia</taxon>
        <taxon>Theropoda</taxon>
        <taxon>Coelurosauria</taxon>
        <taxon>Aves</taxon>
        <taxon>Neognathae</taxon>
        <taxon>Neoaves</taxon>
        <taxon>Telluraves</taxon>
        <taxon>Australaves</taxon>
        <taxon>Passeriformes</taxon>
        <taxon>Thamnophilidae</taxon>
        <taxon>Willisornis</taxon>
    </lineage>
</organism>
<dbReference type="Proteomes" id="UP001145742">
    <property type="component" value="Unassembled WGS sequence"/>
</dbReference>
<evidence type="ECO:0000313" key="2">
    <source>
        <dbReference type="Proteomes" id="UP001145742"/>
    </source>
</evidence>
<accession>A0ABQ9D223</accession>
<evidence type="ECO:0000313" key="1">
    <source>
        <dbReference type="EMBL" id="KAJ7413667.1"/>
    </source>
</evidence>
<protein>
    <submittedName>
        <fullName evidence="1">Uncharacterized protein</fullName>
    </submittedName>
</protein>
<proteinExistence type="predicted"/>
<reference evidence="1" key="1">
    <citation type="submission" date="2019-10" db="EMBL/GenBank/DDBJ databases">
        <authorList>
            <person name="Soares A.E.R."/>
            <person name="Aleixo A."/>
            <person name="Schneider P."/>
            <person name="Miyaki C.Y."/>
            <person name="Schneider M.P."/>
            <person name="Mello C."/>
            <person name="Vasconcelos A.T.R."/>
        </authorList>
    </citation>
    <scope>NUCLEOTIDE SEQUENCE</scope>
    <source>
        <tissue evidence="1">Muscle</tissue>
    </source>
</reference>